<evidence type="ECO:0000313" key="4">
    <source>
        <dbReference type="Proteomes" id="UP000030653"/>
    </source>
</evidence>
<dbReference type="PROSITE" id="PS50142">
    <property type="entry name" value="RNASE_3_2"/>
    <property type="match status" value="1"/>
</dbReference>
<dbReference type="AlphaFoldDB" id="M5G3W0"/>
<feature type="compositionally biased region" description="Polar residues" evidence="1">
    <location>
        <begin position="1"/>
        <end position="20"/>
    </location>
</feature>
<dbReference type="Gene3D" id="1.10.1520.10">
    <property type="entry name" value="Ribonuclease III domain"/>
    <property type="match status" value="1"/>
</dbReference>
<feature type="compositionally biased region" description="Low complexity" evidence="1">
    <location>
        <begin position="21"/>
        <end position="32"/>
    </location>
</feature>
<dbReference type="GO" id="GO:0006396">
    <property type="term" value="P:RNA processing"/>
    <property type="evidence" value="ECO:0007669"/>
    <property type="project" value="InterPro"/>
</dbReference>
<dbReference type="GeneID" id="63683047"/>
<evidence type="ECO:0000313" key="3">
    <source>
        <dbReference type="EMBL" id="EJU04936.1"/>
    </source>
</evidence>
<dbReference type="SMART" id="SM00535">
    <property type="entry name" value="RIBOc"/>
    <property type="match status" value="1"/>
</dbReference>
<dbReference type="InterPro" id="IPR000999">
    <property type="entry name" value="RNase_III_dom"/>
</dbReference>
<evidence type="ECO:0000259" key="2">
    <source>
        <dbReference type="PROSITE" id="PS50142"/>
    </source>
</evidence>
<dbReference type="CDD" id="cd00593">
    <property type="entry name" value="RIBOc"/>
    <property type="match status" value="1"/>
</dbReference>
<reference evidence="3 4" key="1">
    <citation type="journal article" date="2012" name="Science">
        <title>The Paleozoic origin of enzymatic lignin decomposition reconstructed from 31 fungal genomes.</title>
        <authorList>
            <person name="Floudas D."/>
            <person name="Binder M."/>
            <person name="Riley R."/>
            <person name="Barry K."/>
            <person name="Blanchette R.A."/>
            <person name="Henrissat B."/>
            <person name="Martinez A.T."/>
            <person name="Otillar R."/>
            <person name="Spatafora J.W."/>
            <person name="Yadav J.S."/>
            <person name="Aerts A."/>
            <person name="Benoit I."/>
            <person name="Boyd A."/>
            <person name="Carlson A."/>
            <person name="Copeland A."/>
            <person name="Coutinho P.M."/>
            <person name="de Vries R.P."/>
            <person name="Ferreira P."/>
            <person name="Findley K."/>
            <person name="Foster B."/>
            <person name="Gaskell J."/>
            <person name="Glotzer D."/>
            <person name="Gorecki P."/>
            <person name="Heitman J."/>
            <person name="Hesse C."/>
            <person name="Hori C."/>
            <person name="Igarashi K."/>
            <person name="Jurgens J.A."/>
            <person name="Kallen N."/>
            <person name="Kersten P."/>
            <person name="Kohler A."/>
            <person name="Kuees U."/>
            <person name="Kumar T.K.A."/>
            <person name="Kuo A."/>
            <person name="LaButti K."/>
            <person name="Larrondo L.F."/>
            <person name="Lindquist E."/>
            <person name="Ling A."/>
            <person name="Lombard V."/>
            <person name="Lucas S."/>
            <person name="Lundell T."/>
            <person name="Martin R."/>
            <person name="McLaughlin D.J."/>
            <person name="Morgenstern I."/>
            <person name="Morin E."/>
            <person name="Murat C."/>
            <person name="Nagy L.G."/>
            <person name="Nolan M."/>
            <person name="Ohm R.A."/>
            <person name="Patyshakuliyeva A."/>
            <person name="Rokas A."/>
            <person name="Ruiz-Duenas F.J."/>
            <person name="Sabat G."/>
            <person name="Salamov A."/>
            <person name="Samejima M."/>
            <person name="Schmutz J."/>
            <person name="Slot J.C."/>
            <person name="St John F."/>
            <person name="Stenlid J."/>
            <person name="Sun H."/>
            <person name="Sun S."/>
            <person name="Syed K."/>
            <person name="Tsang A."/>
            <person name="Wiebenga A."/>
            <person name="Young D."/>
            <person name="Pisabarro A."/>
            <person name="Eastwood D.C."/>
            <person name="Martin F."/>
            <person name="Cullen D."/>
            <person name="Grigoriev I.V."/>
            <person name="Hibbett D.S."/>
        </authorList>
    </citation>
    <scope>NUCLEOTIDE SEQUENCE [LARGE SCALE GENOMIC DNA]</scope>
    <source>
        <strain evidence="3 4">DJM-731 SS1</strain>
    </source>
</reference>
<sequence>MSETLVDSSPRTNSTFETLVNSSTGTTSNGTSETLVIASPRTNGSTGSPLPELPGLLPDVRERVFRHSGLADNNDRLSLLGATILPLVVTEWLMDSRPLAASGELTQQRSLRVDKKVVAKWSRMYDLPNRLNCAANEMMVRASIPAQSQVFYAYIGAIRQTEDPGEDEDEYGWTQVNRFVRRLLDADPTLTLRE</sequence>
<accession>M5G3W0</accession>
<dbReference type="Pfam" id="PF00636">
    <property type="entry name" value="Ribonuclease_3"/>
    <property type="match status" value="1"/>
</dbReference>
<dbReference type="OrthoDB" id="3353871at2759"/>
<keyword evidence="4" id="KW-1185">Reference proteome</keyword>
<name>M5G3W0_DACPD</name>
<evidence type="ECO:0000256" key="1">
    <source>
        <dbReference type="SAM" id="MobiDB-lite"/>
    </source>
</evidence>
<feature type="domain" description="RNase III" evidence="2">
    <location>
        <begin position="73"/>
        <end position="163"/>
    </location>
</feature>
<protein>
    <recommendedName>
        <fullName evidence="2">RNase III domain-containing protein</fullName>
    </recommendedName>
</protein>
<dbReference type="HOGENOM" id="CLU_1402382_0_0_1"/>
<feature type="region of interest" description="Disordered" evidence="1">
    <location>
        <begin position="1"/>
        <end position="32"/>
    </location>
</feature>
<proteinExistence type="predicted"/>
<dbReference type="Proteomes" id="UP000030653">
    <property type="component" value="Unassembled WGS sequence"/>
</dbReference>
<dbReference type="InterPro" id="IPR036389">
    <property type="entry name" value="RNase_III_sf"/>
</dbReference>
<organism evidence="3 4">
    <name type="scientific">Dacryopinax primogenitus (strain DJM 731)</name>
    <name type="common">Brown rot fungus</name>
    <dbReference type="NCBI Taxonomy" id="1858805"/>
    <lineage>
        <taxon>Eukaryota</taxon>
        <taxon>Fungi</taxon>
        <taxon>Dikarya</taxon>
        <taxon>Basidiomycota</taxon>
        <taxon>Agaricomycotina</taxon>
        <taxon>Dacrymycetes</taxon>
        <taxon>Dacrymycetales</taxon>
        <taxon>Dacrymycetaceae</taxon>
        <taxon>Dacryopinax</taxon>
    </lineage>
</organism>
<dbReference type="GO" id="GO:0004525">
    <property type="term" value="F:ribonuclease III activity"/>
    <property type="evidence" value="ECO:0007669"/>
    <property type="project" value="InterPro"/>
</dbReference>
<dbReference type="STRING" id="1858805.M5G3W0"/>
<dbReference type="SUPFAM" id="SSF69065">
    <property type="entry name" value="RNase III domain-like"/>
    <property type="match status" value="1"/>
</dbReference>
<dbReference type="RefSeq" id="XP_040631830.1">
    <property type="nucleotide sequence ID" value="XM_040767985.1"/>
</dbReference>
<dbReference type="EMBL" id="JH795857">
    <property type="protein sequence ID" value="EJU04936.1"/>
    <property type="molecule type" value="Genomic_DNA"/>
</dbReference>
<gene>
    <name evidence="3" type="ORF">DACRYDRAFT_104829</name>
</gene>